<accession>A0A5C8PT69</accession>
<evidence type="ECO:0000256" key="6">
    <source>
        <dbReference type="ARBA" id="ARBA00022989"/>
    </source>
</evidence>
<dbReference type="CDD" id="cd06582">
    <property type="entry name" value="TM_PBP1_LivH_like"/>
    <property type="match status" value="1"/>
</dbReference>
<comment type="similarity">
    <text evidence="8">Belongs to the binding-protein-dependent transport system permease family. LivHM subfamily.</text>
</comment>
<organism evidence="10 11">
    <name type="scientific">Vineibacter terrae</name>
    <dbReference type="NCBI Taxonomy" id="2586908"/>
    <lineage>
        <taxon>Bacteria</taxon>
        <taxon>Pseudomonadati</taxon>
        <taxon>Pseudomonadota</taxon>
        <taxon>Alphaproteobacteria</taxon>
        <taxon>Hyphomicrobiales</taxon>
        <taxon>Vineibacter</taxon>
    </lineage>
</organism>
<dbReference type="Pfam" id="PF02653">
    <property type="entry name" value="BPD_transp_2"/>
    <property type="match status" value="1"/>
</dbReference>
<keyword evidence="6 9" id="KW-1133">Transmembrane helix</keyword>
<feature type="transmembrane region" description="Helical" evidence="9">
    <location>
        <begin position="223"/>
        <end position="252"/>
    </location>
</feature>
<keyword evidence="5" id="KW-0029">Amino-acid transport</keyword>
<evidence type="ECO:0000256" key="5">
    <source>
        <dbReference type="ARBA" id="ARBA00022970"/>
    </source>
</evidence>
<dbReference type="RefSeq" id="WP_147845687.1">
    <property type="nucleotide sequence ID" value="NZ_VDUZ01000004.1"/>
</dbReference>
<dbReference type="OrthoDB" id="9778908at2"/>
<keyword evidence="3" id="KW-1003">Cell membrane</keyword>
<evidence type="ECO:0000256" key="2">
    <source>
        <dbReference type="ARBA" id="ARBA00022448"/>
    </source>
</evidence>
<evidence type="ECO:0000313" key="11">
    <source>
        <dbReference type="Proteomes" id="UP000321638"/>
    </source>
</evidence>
<evidence type="ECO:0000256" key="1">
    <source>
        <dbReference type="ARBA" id="ARBA00004651"/>
    </source>
</evidence>
<evidence type="ECO:0000256" key="3">
    <source>
        <dbReference type="ARBA" id="ARBA00022475"/>
    </source>
</evidence>
<feature type="transmembrane region" description="Helical" evidence="9">
    <location>
        <begin position="66"/>
        <end position="86"/>
    </location>
</feature>
<dbReference type="InterPro" id="IPR001851">
    <property type="entry name" value="ABC_transp_permease"/>
</dbReference>
<dbReference type="Proteomes" id="UP000321638">
    <property type="component" value="Unassembled WGS sequence"/>
</dbReference>
<dbReference type="InterPro" id="IPR052157">
    <property type="entry name" value="BCAA_transport_permease"/>
</dbReference>
<dbReference type="GO" id="GO:0006865">
    <property type="term" value="P:amino acid transport"/>
    <property type="evidence" value="ECO:0007669"/>
    <property type="project" value="UniProtKB-KW"/>
</dbReference>
<keyword evidence="7 9" id="KW-0472">Membrane</keyword>
<sequence length="290" mass="30100">MPDPAIILAGVLNGLLAGGIYVLVAVGLTLIYGVLHIINFAHGSLLMLAMYAVFFLWRLLGIDPYMALPIVIAGSFAFGYVLYRGLIGRFSHGRDENILLITLGLAIVFDNVALLLFGGDTQTVDVAWAGSIVQVGAAFLPLPKLLSFLAAIVICAALGLLMTGSDLGRAIRAVARERQGARLVGIDVEQVFAIAYGIGIACLGAAACLLMPTFYVSPTSGHAFVLIAFTIVVLGGMGSFVGAAVGGLIIGVTESLGGLLLGEQLGQIGISLTFILILLLRPTGLFGSAR</sequence>
<evidence type="ECO:0000256" key="8">
    <source>
        <dbReference type="ARBA" id="ARBA00037998"/>
    </source>
</evidence>
<dbReference type="GO" id="GO:0005886">
    <property type="term" value="C:plasma membrane"/>
    <property type="evidence" value="ECO:0007669"/>
    <property type="project" value="UniProtKB-SubCell"/>
</dbReference>
<evidence type="ECO:0000256" key="9">
    <source>
        <dbReference type="SAM" id="Phobius"/>
    </source>
</evidence>
<gene>
    <name evidence="10" type="ORF">FHP25_04345</name>
</gene>
<feature type="transmembrane region" description="Helical" evidence="9">
    <location>
        <begin position="40"/>
        <end position="60"/>
    </location>
</feature>
<dbReference type="PANTHER" id="PTHR11795:SF445">
    <property type="entry name" value="AMINO ACID ABC TRANSPORTER PERMEASE PROTEIN"/>
    <property type="match status" value="1"/>
</dbReference>
<protein>
    <submittedName>
        <fullName evidence="10">Branched-chain amino acid ABC transporter permease</fullName>
    </submittedName>
</protein>
<keyword evidence="2" id="KW-0813">Transport</keyword>
<dbReference type="PANTHER" id="PTHR11795">
    <property type="entry name" value="BRANCHED-CHAIN AMINO ACID TRANSPORT SYSTEM PERMEASE PROTEIN LIVH"/>
    <property type="match status" value="1"/>
</dbReference>
<comment type="caution">
    <text evidence="10">The sequence shown here is derived from an EMBL/GenBank/DDBJ whole genome shotgun (WGS) entry which is preliminary data.</text>
</comment>
<comment type="subcellular location">
    <subcellularLocation>
        <location evidence="1">Cell membrane</location>
        <topology evidence="1">Multi-pass membrane protein</topology>
    </subcellularLocation>
</comment>
<name>A0A5C8PT69_9HYPH</name>
<evidence type="ECO:0000256" key="7">
    <source>
        <dbReference type="ARBA" id="ARBA00023136"/>
    </source>
</evidence>
<keyword evidence="4 9" id="KW-0812">Transmembrane</keyword>
<feature type="transmembrane region" description="Helical" evidence="9">
    <location>
        <begin position="6"/>
        <end position="33"/>
    </location>
</feature>
<dbReference type="EMBL" id="VDUZ01000004">
    <property type="protein sequence ID" value="TXL80272.1"/>
    <property type="molecule type" value="Genomic_DNA"/>
</dbReference>
<reference evidence="10 11" key="1">
    <citation type="submission" date="2019-06" db="EMBL/GenBank/DDBJ databases">
        <title>New taxonomy in bacterial strain CC-CFT640, isolated from vineyard.</title>
        <authorList>
            <person name="Lin S.-Y."/>
            <person name="Tsai C.-F."/>
            <person name="Young C.-C."/>
        </authorList>
    </citation>
    <scope>NUCLEOTIDE SEQUENCE [LARGE SCALE GENOMIC DNA]</scope>
    <source>
        <strain evidence="10 11">CC-CFT640</strain>
    </source>
</reference>
<proteinExistence type="inferred from homology"/>
<evidence type="ECO:0000313" key="10">
    <source>
        <dbReference type="EMBL" id="TXL80272.1"/>
    </source>
</evidence>
<feature type="transmembrane region" description="Helical" evidence="9">
    <location>
        <begin position="149"/>
        <end position="171"/>
    </location>
</feature>
<dbReference type="GO" id="GO:0022857">
    <property type="term" value="F:transmembrane transporter activity"/>
    <property type="evidence" value="ECO:0007669"/>
    <property type="project" value="InterPro"/>
</dbReference>
<evidence type="ECO:0000256" key="4">
    <source>
        <dbReference type="ARBA" id="ARBA00022692"/>
    </source>
</evidence>
<dbReference type="AlphaFoldDB" id="A0A5C8PT69"/>
<feature type="transmembrane region" description="Helical" evidence="9">
    <location>
        <begin position="191"/>
        <end position="211"/>
    </location>
</feature>
<feature type="transmembrane region" description="Helical" evidence="9">
    <location>
        <begin position="264"/>
        <end position="280"/>
    </location>
</feature>
<feature type="transmembrane region" description="Helical" evidence="9">
    <location>
        <begin position="98"/>
        <end position="118"/>
    </location>
</feature>
<keyword evidence="11" id="KW-1185">Reference proteome</keyword>